<evidence type="ECO:0000313" key="1">
    <source>
        <dbReference type="EMBL" id="SEF53128.1"/>
    </source>
</evidence>
<dbReference type="RefSeq" id="WP_235011283.1">
    <property type="nucleotide sequence ID" value="NZ_FNVA01000001.1"/>
</dbReference>
<gene>
    <name evidence="1" type="ORF">SAMN05421819_0326</name>
</gene>
<keyword evidence="2" id="KW-1185">Reference proteome</keyword>
<dbReference type="Pfam" id="PF14052">
    <property type="entry name" value="Caps_assemb_Wzi"/>
    <property type="match status" value="1"/>
</dbReference>
<dbReference type="EMBL" id="FNVA01000001">
    <property type="protein sequence ID" value="SEF53128.1"/>
    <property type="molecule type" value="Genomic_DNA"/>
</dbReference>
<protein>
    <submittedName>
        <fullName evidence="1">Capsule assembly protein Wzi</fullName>
    </submittedName>
</protein>
<name>A0A1H5ST37_9BACT</name>
<dbReference type="InterPro" id="IPR038636">
    <property type="entry name" value="Wzi_sf"/>
</dbReference>
<dbReference type="AlphaFoldDB" id="A0A1H5ST37"/>
<evidence type="ECO:0000313" key="2">
    <source>
        <dbReference type="Proteomes" id="UP000236728"/>
    </source>
</evidence>
<proteinExistence type="predicted"/>
<accession>A0A1H5ST37</accession>
<reference evidence="1 2" key="1">
    <citation type="submission" date="2016-10" db="EMBL/GenBank/DDBJ databases">
        <authorList>
            <person name="de Groot N.N."/>
        </authorList>
    </citation>
    <scope>NUCLEOTIDE SEQUENCE [LARGE SCALE GENOMIC DNA]</scope>
    <source>
        <strain evidence="1 2">DSM 22489</strain>
    </source>
</reference>
<organism evidence="1 2">
    <name type="scientific">Bryocella elongata</name>
    <dbReference type="NCBI Taxonomy" id="863522"/>
    <lineage>
        <taxon>Bacteria</taxon>
        <taxon>Pseudomonadati</taxon>
        <taxon>Acidobacteriota</taxon>
        <taxon>Terriglobia</taxon>
        <taxon>Terriglobales</taxon>
        <taxon>Acidobacteriaceae</taxon>
        <taxon>Bryocella</taxon>
    </lineage>
</organism>
<dbReference type="InterPro" id="IPR026950">
    <property type="entry name" value="Caps_assemb_Wzi"/>
</dbReference>
<dbReference type="Proteomes" id="UP000236728">
    <property type="component" value="Unassembled WGS sequence"/>
</dbReference>
<sequence length="617" mass="67993">MLASFSFRVVEAVAFATLLGMPGLVLVAEGELPSRPVDLPAIVAEPVAGTAVNPLPAPSMNPAVTTAIVRAVSPWSAMVEGKLPLGMLPDDDRVGSPTVPMDSWIYPALERLSTYGLIPSQQTAIRPWTRQECRRQVTEAMLLLRDMELSDGPDGQARSLLAALDEELLAPSDGFKVETVYARAGTIAGPALADSFHIGQTWWNDYGRQLGRGSDAIAGVSMRWTHGRFFFYDRQEGQYGPGAAAINASQAQLFTQLDMMSGNPVPSPATFYATAAQPAYARQRPLELYAGIAFGGNELSFGKQELYWGPGTMGPWSFSMNAEPNYNLRFEAERPHPFPFVPSWGSYRFSLVFGKLSGHHFPARPYYNAQKADFTFGQGKYVEMSFTRWSLLWGVGHPMTLGSLYHNLVSSNSEGSQYGYFNRTDPGDRKSDFDMRVHVPGLSHLLTIYADAFADDEVNPIDAPRRVPWDVGMYLASVPGLPKLDFRLEAATSEELSQDEGGQRFFINSVYLDANTNKSFLLGNAVGRDARAIEGRVGYWFTARTRVEAGYRQNKGGTQYLPGGATISDGFARGTYALTHDTSLQVFVQRERFLIPSYEPGSQHNTSGWFQVTWTSH</sequence>
<dbReference type="Gene3D" id="2.40.160.130">
    <property type="entry name" value="Capsule assembly protein Wzi"/>
    <property type="match status" value="1"/>
</dbReference>